<dbReference type="EMBL" id="PKMF04000455">
    <property type="protein sequence ID" value="KAK7830786.1"/>
    <property type="molecule type" value="Genomic_DNA"/>
</dbReference>
<protein>
    <submittedName>
        <fullName evidence="1">Uncharacterized protein</fullName>
    </submittedName>
</protein>
<evidence type="ECO:0000313" key="2">
    <source>
        <dbReference type="Proteomes" id="UP000237347"/>
    </source>
</evidence>
<reference evidence="1 2" key="1">
    <citation type="journal article" date="2018" name="Sci. Data">
        <title>The draft genome sequence of cork oak.</title>
        <authorList>
            <person name="Ramos A.M."/>
            <person name="Usie A."/>
            <person name="Barbosa P."/>
            <person name="Barros P.M."/>
            <person name="Capote T."/>
            <person name="Chaves I."/>
            <person name="Simoes F."/>
            <person name="Abreu I."/>
            <person name="Carrasquinho I."/>
            <person name="Faro C."/>
            <person name="Guimaraes J.B."/>
            <person name="Mendonca D."/>
            <person name="Nobrega F."/>
            <person name="Rodrigues L."/>
            <person name="Saibo N.J.M."/>
            <person name="Varela M.C."/>
            <person name="Egas C."/>
            <person name="Matos J."/>
            <person name="Miguel C.M."/>
            <person name="Oliveira M.M."/>
            <person name="Ricardo C.P."/>
            <person name="Goncalves S."/>
        </authorList>
    </citation>
    <scope>NUCLEOTIDE SEQUENCE [LARGE SCALE GENOMIC DNA]</scope>
    <source>
        <strain evidence="2">cv. HL8</strain>
    </source>
</reference>
<evidence type="ECO:0000313" key="1">
    <source>
        <dbReference type="EMBL" id="KAK7830786.1"/>
    </source>
</evidence>
<accession>A0AAW0JX65</accession>
<dbReference type="Proteomes" id="UP000237347">
    <property type="component" value="Unassembled WGS sequence"/>
</dbReference>
<proteinExistence type="predicted"/>
<organism evidence="1 2">
    <name type="scientific">Quercus suber</name>
    <name type="common">Cork oak</name>
    <dbReference type="NCBI Taxonomy" id="58331"/>
    <lineage>
        <taxon>Eukaryota</taxon>
        <taxon>Viridiplantae</taxon>
        <taxon>Streptophyta</taxon>
        <taxon>Embryophyta</taxon>
        <taxon>Tracheophyta</taxon>
        <taxon>Spermatophyta</taxon>
        <taxon>Magnoliopsida</taxon>
        <taxon>eudicotyledons</taxon>
        <taxon>Gunneridae</taxon>
        <taxon>Pentapetalae</taxon>
        <taxon>rosids</taxon>
        <taxon>fabids</taxon>
        <taxon>Fagales</taxon>
        <taxon>Fagaceae</taxon>
        <taxon>Quercus</taxon>
    </lineage>
</organism>
<name>A0AAW0JX65_QUESU</name>
<comment type="caution">
    <text evidence="1">The sequence shown here is derived from an EMBL/GenBank/DDBJ whole genome shotgun (WGS) entry which is preliminary data.</text>
</comment>
<gene>
    <name evidence="1" type="ORF">CFP56_027907</name>
</gene>
<keyword evidence="2" id="KW-1185">Reference proteome</keyword>
<sequence>MLTQMWSYWV</sequence>